<keyword evidence="1" id="KW-0472">Membrane</keyword>
<reference evidence="2" key="1">
    <citation type="submission" date="2020-01" db="EMBL/GenBank/DDBJ databases">
        <authorList>
            <person name="Meier V. D."/>
            <person name="Meier V D."/>
        </authorList>
    </citation>
    <scope>NUCLEOTIDE SEQUENCE</scope>
    <source>
        <strain evidence="2">HLG_WM_MAG_01</strain>
    </source>
</reference>
<evidence type="ECO:0000313" key="2">
    <source>
        <dbReference type="EMBL" id="CAA6801858.1"/>
    </source>
</evidence>
<feature type="transmembrane region" description="Helical" evidence="1">
    <location>
        <begin position="84"/>
        <end position="104"/>
    </location>
</feature>
<keyword evidence="1" id="KW-0812">Transmembrane</keyword>
<keyword evidence="1" id="KW-1133">Transmembrane helix</keyword>
<organism evidence="2">
    <name type="scientific">uncultured Sulfurovum sp</name>
    <dbReference type="NCBI Taxonomy" id="269237"/>
    <lineage>
        <taxon>Bacteria</taxon>
        <taxon>Pseudomonadati</taxon>
        <taxon>Campylobacterota</taxon>
        <taxon>Epsilonproteobacteria</taxon>
        <taxon>Campylobacterales</taxon>
        <taxon>Sulfurovaceae</taxon>
        <taxon>Sulfurovum</taxon>
        <taxon>environmental samples</taxon>
    </lineage>
</organism>
<evidence type="ECO:0008006" key="3">
    <source>
        <dbReference type="Google" id="ProtNLM"/>
    </source>
</evidence>
<dbReference type="InterPro" id="IPR018770">
    <property type="entry name" value="ChloroindolylP_hydrolase"/>
</dbReference>
<feature type="transmembrane region" description="Helical" evidence="1">
    <location>
        <begin position="21"/>
        <end position="39"/>
    </location>
</feature>
<dbReference type="Pfam" id="PF10112">
    <property type="entry name" value="Halogen_Hydrol"/>
    <property type="match status" value="1"/>
</dbReference>
<evidence type="ECO:0000256" key="1">
    <source>
        <dbReference type="SAM" id="Phobius"/>
    </source>
</evidence>
<dbReference type="AlphaFoldDB" id="A0A6S6SG69"/>
<proteinExistence type="predicted"/>
<name>A0A6S6SG69_9BACT</name>
<dbReference type="EMBL" id="CACVAS010000020">
    <property type="protein sequence ID" value="CAA6801858.1"/>
    <property type="molecule type" value="Genomic_DNA"/>
</dbReference>
<gene>
    <name evidence="2" type="ORF">HELGO_WM2509</name>
</gene>
<sequence length="274" mass="31521">MSKAKRYTQRNRPQFSDTKGTLLYLFLVPLFLSVVLALFQTNIKAFLLNGVSFFLFLAVLTLAKKGFKQEVHYNQSTLAKAPKIPYKKIAGILLSLSTFFTAIITGKQDFWTSLFLALISLLGYYLWYGFDPKKDKLENLGDVSAEYVLEAIVEAKEKIAHVEQDMLTIDDQTLHNKLTIAVQKAKAIVQTIQEDPKDIRVARKFLIVYIDGLAKVTDTYTQMEETDITPETKEKLYTLMQDVEVRFDKELQRLKNNNHMDLDVHIDVLKEQIK</sequence>
<accession>A0A6S6SG69</accession>
<protein>
    <recommendedName>
        <fullName evidence="3">5-bromo-4-chloroindolyl phosphate hydrolysis protein</fullName>
    </recommendedName>
</protein>
<feature type="transmembrane region" description="Helical" evidence="1">
    <location>
        <begin position="110"/>
        <end position="128"/>
    </location>
</feature>
<feature type="transmembrane region" description="Helical" evidence="1">
    <location>
        <begin position="45"/>
        <end position="63"/>
    </location>
</feature>